<dbReference type="SMART" id="SM00387">
    <property type="entry name" value="HATPase_c"/>
    <property type="match status" value="1"/>
</dbReference>
<dbReference type="PROSITE" id="PS50110">
    <property type="entry name" value="RESPONSE_REGULATORY"/>
    <property type="match status" value="1"/>
</dbReference>
<evidence type="ECO:0000256" key="4">
    <source>
        <dbReference type="ARBA" id="ARBA00022777"/>
    </source>
</evidence>
<dbReference type="InterPro" id="IPR011006">
    <property type="entry name" value="CheY-like_superfamily"/>
</dbReference>
<dbReference type="InterPro" id="IPR036097">
    <property type="entry name" value="HisK_dim/P_sf"/>
</dbReference>
<keyword evidence="3 6" id="KW-0597">Phosphoprotein</keyword>
<evidence type="ECO:0000313" key="11">
    <source>
        <dbReference type="Proteomes" id="UP000183940"/>
    </source>
</evidence>
<keyword evidence="4 10" id="KW-0418">Kinase</keyword>
<keyword evidence="7" id="KW-0175">Coiled coil</keyword>
<evidence type="ECO:0000256" key="1">
    <source>
        <dbReference type="ARBA" id="ARBA00000085"/>
    </source>
</evidence>
<dbReference type="PROSITE" id="PS50109">
    <property type="entry name" value="HIS_KIN"/>
    <property type="match status" value="1"/>
</dbReference>
<dbReference type="PRINTS" id="PR00344">
    <property type="entry name" value="BCTRLSENSOR"/>
</dbReference>
<feature type="domain" description="Response regulatory" evidence="9">
    <location>
        <begin position="12"/>
        <end position="128"/>
    </location>
</feature>
<dbReference type="InterPro" id="IPR005467">
    <property type="entry name" value="His_kinase_dom"/>
</dbReference>
<dbReference type="SMART" id="SM00388">
    <property type="entry name" value="HisKA"/>
    <property type="match status" value="1"/>
</dbReference>
<evidence type="ECO:0000256" key="5">
    <source>
        <dbReference type="ARBA" id="ARBA00023012"/>
    </source>
</evidence>
<dbReference type="STRING" id="1925591.BI308_05985"/>
<dbReference type="SMART" id="SM00448">
    <property type="entry name" value="REC"/>
    <property type="match status" value="1"/>
</dbReference>
<dbReference type="Gene3D" id="3.30.565.10">
    <property type="entry name" value="Histidine kinase-like ATPase, C-terminal domain"/>
    <property type="match status" value="1"/>
</dbReference>
<dbReference type="Gene3D" id="3.40.50.2300">
    <property type="match status" value="1"/>
</dbReference>
<sequence>MNHSTDHPEPANILLIDDMPNNLRLLSSLLTKQGYKVRSVINGAMGLKAAQAKPPDLILLDINMPDLNGYEVCTKLKANEVTQEIPVIFLSALDDVLDKVKAFRVGGSDYITKPFQIEEVIVRVQNQLKLRQAQQMLAEQNVVLEQEICDRKKIQSSLEDREMQLKQQTERLEAALTKIQNTQLQLIQSEKMASLGQLVAGIAHEINNPISFIYGNVHYVNDYLDNLVSTIKMYRTSYPNPTENIKDFTEDIDLDFVIDDLKSMMDSMKTGVERIHAIVLGLRTFSRLDEADIKSVDLHEGIESTLLIVQHRLQETDRHPPIQVLKHYGELPNVTCYSGQIHQVFLHLIENAIDAIEDKSFDPSLSEDFMPTIEIRTEFTEDHQVIVCFQDNGIGIIDDIKNQIFNPFFTTKSVGQGSGLGLSICYQIIVEQHQGQLNYSALPEGGSQFTIQIPVHRKDES</sequence>
<dbReference type="GO" id="GO:0000155">
    <property type="term" value="F:phosphorelay sensor kinase activity"/>
    <property type="evidence" value="ECO:0007669"/>
    <property type="project" value="InterPro"/>
</dbReference>
<evidence type="ECO:0000259" key="8">
    <source>
        <dbReference type="PROSITE" id="PS50109"/>
    </source>
</evidence>
<comment type="catalytic activity">
    <reaction evidence="1">
        <text>ATP + protein L-histidine = ADP + protein N-phospho-L-histidine.</text>
        <dbReference type="EC" id="2.7.13.3"/>
    </reaction>
</comment>
<dbReference type="SUPFAM" id="SSF47384">
    <property type="entry name" value="Homodimeric domain of signal transducing histidine kinase"/>
    <property type="match status" value="1"/>
</dbReference>
<reference evidence="10" key="1">
    <citation type="submission" date="2016-10" db="EMBL/GenBank/DDBJ databases">
        <title>CRISPR-Cas defence system in Roseofilum reptotaenium: evidence of a bacteriophage-cyanobacterium arms race in the coral black band disease.</title>
        <authorList>
            <person name="Buerger P."/>
            <person name="Wood-Charlson E.M."/>
            <person name="Weynberg K.D."/>
            <person name="Willis B."/>
            <person name="Van Oppen M.J."/>
        </authorList>
    </citation>
    <scope>NUCLEOTIDE SEQUENCE [LARGE SCALE GENOMIC DNA]</scope>
    <source>
        <strain evidence="10">AO1-A</strain>
    </source>
</reference>
<keyword evidence="5" id="KW-0902">Two-component regulatory system</keyword>
<dbReference type="EMBL" id="MLAW01000007">
    <property type="protein sequence ID" value="OJJ26402.1"/>
    <property type="molecule type" value="Genomic_DNA"/>
</dbReference>
<evidence type="ECO:0000256" key="6">
    <source>
        <dbReference type="PROSITE-ProRule" id="PRU00169"/>
    </source>
</evidence>
<dbReference type="Gene3D" id="1.10.287.130">
    <property type="match status" value="1"/>
</dbReference>
<gene>
    <name evidence="10" type="ORF">BI308_05985</name>
</gene>
<dbReference type="SUPFAM" id="SSF55874">
    <property type="entry name" value="ATPase domain of HSP90 chaperone/DNA topoisomerase II/histidine kinase"/>
    <property type="match status" value="1"/>
</dbReference>
<accession>A0A1L9QUV3</accession>
<dbReference type="CDD" id="cd00082">
    <property type="entry name" value="HisKA"/>
    <property type="match status" value="1"/>
</dbReference>
<dbReference type="EC" id="2.7.13.3" evidence="2"/>
<keyword evidence="4 10" id="KW-0808">Transferase</keyword>
<keyword evidence="11" id="KW-1185">Reference proteome</keyword>
<evidence type="ECO:0000256" key="7">
    <source>
        <dbReference type="SAM" id="Coils"/>
    </source>
</evidence>
<dbReference type="Pfam" id="PF02518">
    <property type="entry name" value="HATPase_c"/>
    <property type="match status" value="1"/>
</dbReference>
<comment type="caution">
    <text evidence="10">The sequence shown here is derived from an EMBL/GenBank/DDBJ whole genome shotgun (WGS) entry which is preliminary data.</text>
</comment>
<feature type="coiled-coil region" evidence="7">
    <location>
        <begin position="155"/>
        <end position="185"/>
    </location>
</feature>
<dbReference type="InterPro" id="IPR036890">
    <property type="entry name" value="HATPase_C_sf"/>
</dbReference>
<dbReference type="InterPro" id="IPR001789">
    <property type="entry name" value="Sig_transdc_resp-reg_receiver"/>
</dbReference>
<dbReference type="Proteomes" id="UP000183940">
    <property type="component" value="Unassembled WGS sequence"/>
</dbReference>
<evidence type="ECO:0000259" key="9">
    <source>
        <dbReference type="PROSITE" id="PS50110"/>
    </source>
</evidence>
<dbReference type="InterPro" id="IPR003661">
    <property type="entry name" value="HisK_dim/P_dom"/>
</dbReference>
<dbReference type="InterPro" id="IPR004358">
    <property type="entry name" value="Sig_transdc_His_kin-like_C"/>
</dbReference>
<dbReference type="Pfam" id="PF00072">
    <property type="entry name" value="Response_reg"/>
    <property type="match status" value="1"/>
</dbReference>
<evidence type="ECO:0000256" key="2">
    <source>
        <dbReference type="ARBA" id="ARBA00012438"/>
    </source>
</evidence>
<organism evidence="10 11">
    <name type="scientific">Roseofilum reptotaenium AO1-A</name>
    <dbReference type="NCBI Taxonomy" id="1925591"/>
    <lineage>
        <taxon>Bacteria</taxon>
        <taxon>Bacillati</taxon>
        <taxon>Cyanobacteriota</taxon>
        <taxon>Cyanophyceae</taxon>
        <taxon>Desertifilales</taxon>
        <taxon>Desertifilaceae</taxon>
        <taxon>Roseofilum</taxon>
    </lineage>
</organism>
<protein>
    <recommendedName>
        <fullName evidence="2">histidine kinase</fullName>
        <ecNumber evidence="2">2.7.13.3</ecNumber>
    </recommendedName>
</protein>
<proteinExistence type="predicted"/>
<evidence type="ECO:0000256" key="3">
    <source>
        <dbReference type="ARBA" id="ARBA00022553"/>
    </source>
</evidence>
<dbReference type="SUPFAM" id="SSF52172">
    <property type="entry name" value="CheY-like"/>
    <property type="match status" value="1"/>
</dbReference>
<dbReference type="InterPro" id="IPR003594">
    <property type="entry name" value="HATPase_dom"/>
</dbReference>
<dbReference type="PANTHER" id="PTHR43065:SF50">
    <property type="entry name" value="HISTIDINE KINASE"/>
    <property type="match status" value="1"/>
</dbReference>
<evidence type="ECO:0000313" key="10">
    <source>
        <dbReference type="EMBL" id="OJJ26402.1"/>
    </source>
</evidence>
<feature type="domain" description="Histidine kinase" evidence="8">
    <location>
        <begin position="201"/>
        <end position="457"/>
    </location>
</feature>
<dbReference type="AlphaFoldDB" id="A0A1L9QUV3"/>
<dbReference type="CDD" id="cd19920">
    <property type="entry name" value="REC_PA4781-like"/>
    <property type="match status" value="1"/>
</dbReference>
<feature type="modified residue" description="4-aspartylphosphate" evidence="6">
    <location>
        <position position="61"/>
    </location>
</feature>
<name>A0A1L9QUV3_9CYAN</name>
<dbReference type="PANTHER" id="PTHR43065">
    <property type="entry name" value="SENSOR HISTIDINE KINASE"/>
    <property type="match status" value="1"/>
</dbReference>